<dbReference type="InterPro" id="IPR006311">
    <property type="entry name" value="TAT_signal"/>
</dbReference>
<dbReference type="PROSITE" id="PS51318">
    <property type="entry name" value="TAT"/>
    <property type="match status" value="1"/>
</dbReference>
<dbReference type="RefSeq" id="WP_145909244.1">
    <property type="nucleotide sequence ID" value="NZ_BAAAMZ010000001.1"/>
</dbReference>
<protein>
    <recommendedName>
        <fullName evidence="4">Secreted protein</fullName>
    </recommendedName>
</protein>
<sequence>MQNLTRRSVTVSACAALLVLATAPQALAHCPDGALATQAIVSPPVELLPAGMTSLSLPCPTGERLLSGGWQVTSPDPTTAKPVVLESHPDASDNSRWLVTVRNDGAQAFALQVYVQCTKTTSDGT</sequence>
<feature type="chain" id="PRO_5022212608" description="Secreted protein" evidence="1">
    <location>
        <begin position="29"/>
        <end position="125"/>
    </location>
</feature>
<dbReference type="OrthoDB" id="4285712at2"/>
<accession>A0A561TS99</accession>
<gene>
    <name evidence="2" type="ORF">FHX73_1335</name>
</gene>
<evidence type="ECO:0008006" key="4">
    <source>
        <dbReference type="Google" id="ProtNLM"/>
    </source>
</evidence>
<feature type="signal peptide" evidence="1">
    <location>
        <begin position="1"/>
        <end position="28"/>
    </location>
</feature>
<evidence type="ECO:0000313" key="3">
    <source>
        <dbReference type="Proteomes" id="UP000317940"/>
    </source>
</evidence>
<name>A0A561TS99_9ACTN</name>
<evidence type="ECO:0000313" key="2">
    <source>
        <dbReference type="EMBL" id="TWF89991.1"/>
    </source>
</evidence>
<organism evidence="2 3">
    <name type="scientific">Kitasatospora viridis</name>
    <dbReference type="NCBI Taxonomy" id="281105"/>
    <lineage>
        <taxon>Bacteria</taxon>
        <taxon>Bacillati</taxon>
        <taxon>Actinomycetota</taxon>
        <taxon>Actinomycetes</taxon>
        <taxon>Kitasatosporales</taxon>
        <taxon>Streptomycetaceae</taxon>
        <taxon>Kitasatospora</taxon>
    </lineage>
</organism>
<evidence type="ECO:0000256" key="1">
    <source>
        <dbReference type="SAM" id="SignalP"/>
    </source>
</evidence>
<dbReference type="Proteomes" id="UP000317940">
    <property type="component" value="Unassembled WGS sequence"/>
</dbReference>
<keyword evidence="1" id="KW-0732">Signal</keyword>
<comment type="caution">
    <text evidence="2">The sequence shown here is derived from an EMBL/GenBank/DDBJ whole genome shotgun (WGS) entry which is preliminary data.</text>
</comment>
<dbReference type="AlphaFoldDB" id="A0A561TS99"/>
<proteinExistence type="predicted"/>
<dbReference type="EMBL" id="VIWT01000003">
    <property type="protein sequence ID" value="TWF89991.1"/>
    <property type="molecule type" value="Genomic_DNA"/>
</dbReference>
<reference evidence="2 3" key="1">
    <citation type="submission" date="2019-06" db="EMBL/GenBank/DDBJ databases">
        <title>Sequencing the genomes of 1000 actinobacteria strains.</title>
        <authorList>
            <person name="Klenk H.-P."/>
        </authorList>
    </citation>
    <scope>NUCLEOTIDE SEQUENCE [LARGE SCALE GENOMIC DNA]</scope>
    <source>
        <strain evidence="2 3">DSM 44826</strain>
    </source>
</reference>
<keyword evidence="3" id="KW-1185">Reference proteome</keyword>